<dbReference type="EC" id="2.4.1.-" evidence="7"/>
<dbReference type="EMBL" id="KF377581">
    <property type="protein sequence ID" value="AIE12475.1"/>
    <property type="molecule type" value="mRNA"/>
</dbReference>
<name>A0A068J4Z6_PANGI</name>
<keyword evidence="4 6" id="KW-0808">Transferase</keyword>
<feature type="domain" description="Glycosyltransferase N-terminal" evidence="8">
    <location>
        <begin position="14"/>
        <end position="257"/>
    </location>
</feature>
<dbReference type="GO" id="GO:0035251">
    <property type="term" value="F:UDP-glucosyltransferase activity"/>
    <property type="evidence" value="ECO:0007669"/>
    <property type="project" value="TreeGrafter"/>
</dbReference>
<accession>A0A068J4Z6</accession>
<dbReference type="UniPathway" id="UPA00213"/>
<dbReference type="Gene3D" id="3.40.50.2000">
    <property type="entry name" value="Glycogen Phosphorylase B"/>
    <property type="match status" value="2"/>
</dbReference>
<dbReference type="AlphaFoldDB" id="A0A068J4Z6"/>
<dbReference type="PANTHER" id="PTHR48047">
    <property type="entry name" value="GLYCOSYLTRANSFERASE"/>
    <property type="match status" value="1"/>
</dbReference>
<dbReference type="SUPFAM" id="SSF53756">
    <property type="entry name" value="UDP-Glycosyltransferase/glycogen phosphorylase"/>
    <property type="match status" value="1"/>
</dbReference>
<evidence type="ECO:0000256" key="4">
    <source>
        <dbReference type="ARBA" id="ARBA00022679"/>
    </source>
</evidence>
<dbReference type="FunFam" id="3.40.50.2000:FF:000103">
    <property type="entry name" value="Glycosyltransferase"/>
    <property type="match status" value="1"/>
</dbReference>
<organism evidence="9">
    <name type="scientific">Panax ginseng</name>
    <name type="common">Korean ginseng</name>
    <dbReference type="NCBI Taxonomy" id="4054"/>
    <lineage>
        <taxon>Eukaryota</taxon>
        <taxon>Viridiplantae</taxon>
        <taxon>Streptophyta</taxon>
        <taxon>Embryophyta</taxon>
        <taxon>Tracheophyta</taxon>
        <taxon>Spermatophyta</taxon>
        <taxon>Magnoliopsida</taxon>
        <taxon>eudicotyledons</taxon>
        <taxon>Gunneridae</taxon>
        <taxon>Pentapetalae</taxon>
        <taxon>asterids</taxon>
        <taxon>campanulids</taxon>
        <taxon>Apiales</taxon>
        <taxon>Araliaceae</taxon>
        <taxon>Panax</taxon>
    </lineage>
</organism>
<reference evidence="9" key="1">
    <citation type="journal article" date="2014" name="Cell Res.">
        <title>Production of bioactive ginsenoside compound K in metabolically engineered yeast.</title>
        <authorList>
            <person name="Yan X."/>
            <person name="Fan Y."/>
            <person name="Wei W."/>
            <person name="Wang P."/>
            <person name="Liu Q."/>
            <person name="Wei Y."/>
            <person name="Zhang L."/>
            <person name="Zhao G."/>
            <person name="Yue J."/>
            <person name="Zhou Z."/>
        </authorList>
    </citation>
    <scope>NUCLEOTIDE SEQUENCE</scope>
</reference>
<evidence type="ECO:0000256" key="6">
    <source>
        <dbReference type="RuleBase" id="RU003718"/>
    </source>
</evidence>
<dbReference type="CDD" id="cd03784">
    <property type="entry name" value="GT1_Gtf-like"/>
    <property type="match status" value="1"/>
</dbReference>
<dbReference type="InterPro" id="IPR058980">
    <property type="entry name" value="Glyco_transf_N"/>
</dbReference>
<dbReference type="FunFam" id="3.40.50.2000:FF:000064">
    <property type="entry name" value="Glycosyltransferase"/>
    <property type="match status" value="1"/>
</dbReference>
<dbReference type="Pfam" id="PF00201">
    <property type="entry name" value="UDPGT"/>
    <property type="match status" value="1"/>
</dbReference>
<sequence>MEQNQKMDSPQEHIIMLPFFAHGHLIPFLALAKQIQERTGFTITLVSTPLNILYLKSTNTQNPQIHLVPLPFNSSHHNLPPNTETTESLPLSQVITLFHASSSLESPFRRFISDVTIRDGKSPICIISDVFMGWANEVAKSLDIVNVSFSTCGAYGSAAYVSVWQKLPHRFLENDNDEFCLPWFPERCRVTRSHLHQFVRVADGNDEWSKFFQPQTTFSLGSFGWLCNTVQEIEPLGLEVLKNNTKLPIWCIGPLLPQRMLESSSNPGTFGKRAGKEPGLSPEECLKWLDLFPKSSVLYISFGSQNTIRPTQMMELAKGLEESGQPFIWAIRPPIGFNLKENFRDEWLPPGFEEQMIHRKLGLLVHKWAPQLEILSHKSTGAFLSHCGWNSTLESLSQGVPIIGWPLAAEQVYNSKMMEEEMGVGIELTRGLESSIVKEDVKRVIEIVMGKNGKGEEMRKKACEIGELIRAAAREENGVKGSSLQALDDFVASILSFSRR</sequence>
<keyword evidence="3 6" id="KW-0328">Glycosyltransferase</keyword>
<dbReference type="PANTHER" id="PTHR48047:SF107">
    <property type="entry name" value="UDP-GLYCOSYLTRANSFERASE 92A1-LIKE"/>
    <property type="match status" value="1"/>
</dbReference>
<evidence type="ECO:0000256" key="5">
    <source>
        <dbReference type="ARBA" id="ARBA00023229"/>
    </source>
</evidence>
<comment type="pathway">
    <text evidence="1">Secondary metabolite biosynthesis; terpenoid biosynthesis.</text>
</comment>
<evidence type="ECO:0000259" key="8">
    <source>
        <dbReference type="Pfam" id="PF26168"/>
    </source>
</evidence>
<evidence type="ECO:0000313" key="9">
    <source>
        <dbReference type="EMBL" id="AIE12475.1"/>
    </source>
</evidence>
<evidence type="ECO:0000256" key="3">
    <source>
        <dbReference type="ARBA" id="ARBA00022676"/>
    </source>
</evidence>
<dbReference type="InterPro" id="IPR002213">
    <property type="entry name" value="UDP_glucos_trans"/>
</dbReference>
<protein>
    <recommendedName>
        <fullName evidence="7">Glycosyltransferase</fullName>
        <ecNumber evidence="7">2.4.1.-</ecNumber>
    </recommendedName>
</protein>
<evidence type="ECO:0000256" key="7">
    <source>
        <dbReference type="RuleBase" id="RU362057"/>
    </source>
</evidence>
<evidence type="ECO:0000256" key="2">
    <source>
        <dbReference type="ARBA" id="ARBA00009995"/>
    </source>
</evidence>
<dbReference type="PROSITE" id="PS00375">
    <property type="entry name" value="UDPGT"/>
    <property type="match status" value="1"/>
</dbReference>
<proteinExistence type="evidence at transcript level"/>
<keyword evidence="5" id="KW-0414">Isoprene biosynthesis</keyword>
<dbReference type="GO" id="GO:0016114">
    <property type="term" value="P:terpenoid biosynthetic process"/>
    <property type="evidence" value="ECO:0007669"/>
    <property type="project" value="UniProtKB-UniPathway"/>
</dbReference>
<evidence type="ECO:0000256" key="1">
    <source>
        <dbReference type="ARBA" id="ARBA00004721"/>
    </source>
</evidence>
<comment type="similarity">
    <text evidence="2 6">Belongs to the UDP-glycosyltransferase family.</text>
</comment>
<dbReference type="InterPro" id="IPR035595">
    <property type="entry name" value="UDP_glycos_trans_CS"/>
</dbReference>
<dbReference type="Pfam" id="PF26168">
    <property type="entry name" value="Glyco_transf_N"/>
    <property type="match status" value="1"/>
</dbReference>